<dbReference type="InterPro" id="IPR001160">
    <property type="entry name" value="Peptidase_M20C"/>
</dbReference>
<evidence type="ECO:0000256" key="11">
    <source>
        <dbReference type="ARBA" id="ARBA00038976"/>
    </source>
</evidence>
<dbReference type="EC" id="3.4.13.18" evidence="11"/>
<dbReference type="GO" id="GO:0070573">
    <property type="term" value="F:metallodipeptidase activity"/>
    <property type="evidence" value="ECO:0007669"/>
    <property type="project" value="TreeGrafter"/>
</dbReference>
<evidence type="ECO:0000256" key="14">
    <source>
        <dbReference type="ARBA" id="ARBA00071271"/>
    </source>
</evidence>
<dbReference type="Proteomes" id="UP000265964">
    <property type="component" value="Unassembled WGS sequence"/>
</dbReference>
<evidence type="ECO:0000256" key="1">
    <source>
        <dbReference type="ARBA" id="ARBA00001941"/>
    </source>
</evidence>
<evidence type="ECO:0000256" key="10">
    <source>
        <dbReference type="ARBA" id="ARBA00036421"/>
    </source>
</evidence>
<evidence type="ECO:0000256" key="12">
    <source>
        <dbReference type="ARBA" id="ARBA00044252"/>
    </source>
</evidence>
<evidence type="ECO:0000256" key="5">
    <source>
        <dbReference type="ARBA" id="ARBA00022801"/>
    </source>
</evidence>
<keyword evidence="5" id="KW-0378">Hydrolase</keyword>
<evidence type="ECO:0000256" key="4">
    <source>
        <dbReference type="ARBA" id="ARBA00022723"/>
    </source>
</evidence>
<dbReference type="InterPro" id="IPR002933">
    <property type="entry name" value="Peptidase_M20"/>
</dbReference>
<dbReference type="AlphaFoldDB" id="A0A3A1YBC3"/>
<dbReference type="InterPro" id="IPR011650">
    <property type="entry name" value="Peptidase_M20_dimer"/>
</dbReference>
<evidence type="ECO:0000256" key="3">
    <source>
        <dbReference type="ARBA" id="ARBA00022670"/>
    </source>
</evidence>
<dbReference type="PANTHER" id="PTHR43501">
    <property type="entry name" value="CYTOSOL NON-SPECIFIC DIPEPTIDASE"/>
    <property type="match status" value="1"/>
</dbReference>
<keyword evidence="8" id="KW-0482">Metalloprotease</keyword>
<keyword evidence="3" id="KW-0645">Protease</keyword>
<evidence type="ECO:0000256" key="18">
    <source>
        <dbReference type="ARBA" id="ARBA00078074"/>
    </source>
</evidence>
<keyword evidence="21" id="KW-1185">Reference proteome</keyword>
<comment type="catalytic activity">
    <reaction evidence="10">
        <text>Hydrolysis of dipeptides, preferentially hydrophobic dipeptides including prolyl amino acids.</text>
        <dbReference type="EC" id="3.4.13.18"/>
    </reaction>
</comment>
<dbReference type="Pfam" id="PF07687">
    <property type="entry name" value="M20_dimer"/>
    <property type="match status" value="1"/>
</dbReference>
<keyword evidence="7" id="KW-0224">Dipeptidase</keyword>
<evidence type="ECO:0000256" key="9">
    <source>
        <dbReference type="ARBA" id="ARBA00023285"/>
    </source>
</evidence>
<evidence type="ECO:0000256" key="15">
    <source>
        <dbReference type="ARBA" id="ARBA00075285"/>
    </source>
</evidence>
<comment type="caution">
    <text evidence="20">The sequence shown here is derived from an EMBL/GenBank/DDBJ whole genome shotgun (WGS) entry which is preliminary data.</text>
</comment>
<evidence type="ECO:0000256" key="6">
    <source>
        <dbReference type="ARBA" id="ARBA00022833"/>
    </source>
</evidence>
<evidence type="ECO:0000313" key="21">
    <source>
        <dbReference type="Proteomes" id="UP000265964"/>
    </source>
</evidence>
<proteinExistence type="inferred from homology"/>
<dbReference type="GO" id="GO:0006508">
    <property type="term" value="P:proteolysis"/>
    <property type="evidence" value="ECO:0007669"/>
    <property type="project" value="UniProtKB-KW"/>
</dbReference>
<comment type="cofactor">
    <cofactor evidence="1">
        <name>Co(2+)</name>
        <dbReference type="ChEBI" id="CHEBI:48828"/>
    </cofactor>
</comment>
<dbReference type="SUPFAM" id="SSF53187">
    <property type="entry name" value="Zn-dependent exopeptidases"/>
    <property type="match status" value="1"/>
</dbReference>
<evidence type="ECO:0000256" key="8">
    <source>
        <dbReference type="ARBA" id="ARBA00023049"/>
    </source>
</evidence>
<organism evidence="20 21">
    <name type="scientific">Psittacicella gerlachiana</name>
    <dbReference type="NCBI Taxonomy" id="2028574"/>
    <lineage>
        <taxon>Bacteria</taxon>
        <taxon>Pseudomonadati</taxon>
        <taxon>Pseudomonadota</taxon>
        <taxon>Gammaproteobacteria</taxon>
        <taxon>Pasteurellales</taxon>
        <taxon>Psittacicellaceae</taxon>
        <taxon>Psittacicella</taxon>
    </lineage>
</organism>
<evidence type="ECO:0000256" key="13">
    <source>
        <dbReference type="ARBA" id="ARBA00061423"/>
    </source>
</evidence>
<dbReference type="OrthoDB" id="9773892at2"/>
<feature type="domain" description="Peptidase M20 dimerisation" evidence="19">
    <location>
        <begin position="207"/>
        <end position="291"/>
    </location>
</feature>
<accession>A0A3A1YBC3</accession>
<dbReference type="GO" id="GO:0005829">
    <property type="term" value="C:cytosol"/>
    <property type="evidence" value="ECO:0007669"/>
    <property type="project" value="TreeGrafter"/>
</dbReference>
<dbReference type="PANTHER" id="PTHR43501:SF1">
    <property type="entry name" value="CYTOSOL NON-SPECIFIC DIPEPTIDASE"/>
    <property type="match status" value="1"/>
</dbReference>
<comment type="cofactor">
    <cofactor evidence="2">
        <name>Zn(2+)</name>
        <dbReference type="ChEBI" id="CHEBI:29105"/>
    </cofactor>
</comment>
<keyword evidence="9" id="KW-0170">Cobalt</keyword>
<dbReference type="RefSeq" id="WP_119534803.1">
    <property type="nucleotide sequence ID" value="NZ_NRJF01000122.1"/>
</dbReference>
<dbReference type="Pfam" id="PF01546">
    <property type="entry name" value="Peptidase_M20"/>
    <property type="match status" value="1"/>
</dbReference>
<evidence type="ECO:0000313" key="20">
    <source>
        <dbReference type="EMBL" id="RIY34861.1"/>
    </source>
</evidence>
<evidence type="ECO:0000256" key="16">
    <source>
        <dbReference type="ARBA" id="ARBA00076004"/>
    </source>
</evidence>
<evidence type="ECO:0000256" key="17">
    <source>
        <dbReference type="ARBA" id="ARBA00077688"/>
    </source>
</evidence>
<evidence type="ECO:0000256" key="2">
    <source>
        <dbReference type="ARBA" id="ARBA00001947"/>
    </source>
</evidence>
<dbReference type="FunFam" id="3.40.630.10:FF:000015">
    <property type="entry name" value="Aminoacyl-histidine dipeptidase PepD"/>
    <property type="match status" value="1"/>
</dbReference>
<keyword evidence="4" id="KW-0479">Metal-binding</keyword>
<evidence type="ECO:0000256" key="7">
    <source>
        <dbReference type="ARBA" id="ARBA00022997"/>
    </source>
</evidence>
<reference evidence="20 21" key="1">
    <citation type="submission" date="2017-08" db="EMBL/GenBank/DDBJ databases">
        <title>Reclassification of Bisgaard taxon 37 and 44.</title>
        <authorList>
            <person name="Christensen H."/>
        </authorList>
    </citation>
    <scope>NUCLEOTIDE SEQUENCE [LARGE SCALE GENOMIC DNA]</scope>
    <source>
        <strain evidence="20 21">EEAB3T1</strain>
    </source>
</reference>
<keyword evidence="6" id="KW-0862">Zinc</keyword>
<dbReference type="PIRSF" id="PIRSF016599">
    <property type="entry name" value="Xaa-His_dipept"/>
    <property type="match status" value="1"/>
</dbReference>
<dbReference type="Gene3D" id="3.40.630.10">
    <property type="entry name" value="Zn peptidases"/>
    <property type="match status" value="2"/>
</dbReference>
<gene>
    <name evidence="20" type="ORF">CKF59_04610</name>
</gene>
<dbReference type="NCBIfam" id="TIGR01893">
    <property type="entry name" value="aa-his-dipept"/>
    <property type="match status" value="1"/>
</dbReference>
<name>A0A3A1YBC3_9GAMM</name>
<dbReference type="PRINTS" id="PR00934">
    <property type="entry name" value="XHISDIPTASE"/>
</dbReference>
<dbReference type="FunFam" id="3.40.630.10:FF:000018">
    <property type="entry name" value="Aminoacyl-histidine dipeptidase PepD"/>
    <property type="match status" value="1"/>
</dbReference>
<sequence length="488" mass="54690">MQSNIKELNPKLLWKWFDTICSIPHPSYHDDQLADFIYNWSKEKGLFVEKDEAGNLLIRKPATAGYENVPSIALQAHIDMVPQADSHKEHNFLTDPISPVIDGEYLYADNTTLGADNGIGVASILAILDDDQLQHGPIEGLLTRNEEVGMEGAIGLAENWLKSEYLINTDTEEWGQLYLGCAGGADLTFHREYTFKPLKENSKVFTISLKGFRGGHSGCDIHTNRESAIKYLSKLLYAMYRNVKFNLVDLYSGQARNAIPRESYATVAVVAEKEAVFLQAFQEAQEKLSSIFKLAETNGKYTLTPVEQTENLLRLSCLDMPNLLNFLVLVPNGVLRFSDEFANTVESSLSCGVLRLNPNDGFKYKILARSTVDVANQLFCDEMFAISQLTQIPLTVSGVYSGWTPTFNEFTTYVENEYKKAVDGEVEVKVIHAGLECGILQGHYPNLKIVSIGPDIHNPHTPKERVHIESVAKYYQLLLNILKNLKNL</sequence>
<evidence type="ECO:0000259" key="19">
    <source>
        <dbReference type="Pfam" id="PF07687"/>
    </source>
</evidence>
<dbReference type="GO" id="GO:0046872">
    <property type="term" value="F:metal ion binding"/>
    <property type="evidence" value="ECO:0007669"/>
    <property type="project" value="UniProtKB-KW"/>
</dbReference>
<dbReference type="EMBL" id="NRJF01000122">
    <property type="protein sequence ID" value="RIY34861.1"/>
    <property type="molecule type" value="Genomic_DNA"/>
</dbReference>
<comment type="similarity">
    <text evidence="13">Belongs to the peptidase M20C family.</text>
</comment>
<protein>
    <recommendedName>
        <fullName evidence="14">Cytosol non-specific dipeptidase</fullName>
        <ecNumber evidence="11">3.4.13.18</ecNumber>
    </recommendedName>
    <alternativeName>
        <fullName evidence="17">Aminoacyl-histidine dipeptidase</fullName>
    </alternativeName>
    <alternativeName>
        <fullName evidence="16">Beta-alanyl-histidine dipeptidase</fullName>
    </alternativeName>
    <alternativeName>
        <fullName evidence="15">Carnosinase</fullName>
    </alternativeName>
    <alternativeName>
        <fullName evidence="12">Peptidase D</fullName>
    </alternativeName>
    <alternativeName>
        <fullName evidence="18">Xaa-His dipeptidase</fullName>
    </alternativeName>
</protein>